<dbReference type="Pfam" id="PF02607">
    <property type="entry name" value="B12-binding_2"/>
    <property type="match status" value="1"/>
</dbReference>
<dbReference type="InterPro" id="IPR036594">
    <property type="entry name" value="Meth_synthase_dom"/>
</dbReference>
<evidence type="ECO:0000313" key="30">
    <source>
        <dbReference type="Proteomes" id="UP000503482"/>
    </source>
</evidence>
<evidence type="ECO:0000256" key="2">
    <source>
        <dbReference type="ARBA" id="ARBA00001947"/>
    </source>
</evidence>
<evidence type="ECO:0000256" key="8">
    <source>
        <dbReference type="ARBA" id="ARBA00022603"/>
    </source>
</evidence>
<dbReference type="InterPro" id="IPR011822">
    <property type="entry name" value="MetH"/>
</dbReference>
<dbReference type="InterPro" id="IPR050554">
    <property type="entry name" value="Met_Synthase/Corrinoid"/>
</dbReference>
<feature type="binding site" evidence="21 23">
    <location>
        <position position="223"/>
    </location>
    <ligand>
        <name>Zn(2+)</name>
        <dbReference type="ChEBI" id="CHEBI:29105"/>
    </ligand>
</feature>
<dbReference type="InterPro" id="IPR011005">
    <property type="entry name" value="Dihydropteroate_synth-like_sf"/>
</dbReference>
<dbReference type="InterPro" id="IPR037010">
    <property type="entry name" value="VitB12-dep_Met_synth_activ_sf"/>
</dbReference>
<feature type="domain" description="Pterin-binding" evidence="25">
    <location>
        <begin position="335"/>
        <end position="594"/>
    </location>
</feature>
<keyword evidence="9 20" id="KW-0028">Amino-acid biosynthesis</keyword>
<feature type="binding site" evidence="21 23">
    <location>
        <position position="289"/>
    </location>
    <ligand>
        <name>Zn(2+)</name>
        <dbReference type="ChEBI" id="CHEBI:29105"/>
    </ligand>
</feature>
<dbReference type="EMBL" id="CP053840">
    <property type="protein sequence ID" value="QKF65781.1"/>
    <property type="molecule type" value="Genomic_DNA"/>
</dbReference>
<dbReference type="InterPro" id="IPR036589">
    <property type="entry name" value="HCY_dom_sf"/>
</dbReference>
<dbReference type="InterPro" id="IPR006158">
    <property type="entry name" value="Cobalamin-bd"/>
</dbReference>
<keyword evidence="17 20" id="KW-0170">Cobalt</keyword>
<dbReference type="FunFam" id="3.20.20.20:FF:000007">
    <property type="entry name" value="Methionine synthase"/>
    <property type="match status" value="1"/>
</dbReference>
<organism evidence="29 30">
    <name type="scientific">Arcobacter venerupis</name>
    <dbReference type="NCBI Taxonomy" id="1054033"/>
    <lineage>
        <taxon>Bacteria</taxon>
        <taxon>Pseudomonadati</taxon>
        <taxon>Campylobacterota</taxon>
        <taxon>Epsilonproteobacteria</taxon>
        <taxon>Campylobacterales</taxon>
        <taxon>Arcobacteraceae</taxon>
        <taxon>Arcobacter</taxon>
    </lineage>
</organism>
<gene>
    <name evidence="29" type="primary">metH</name>
    <name evidence="29" type="ORF">AVENP_0201</name>
</gene>
<evidence type="ECO:0000256" key="11">
    <source>
        <dbReference type="ARBA" id="ARBA00022679"/>
    </source>
</evidence>
<reference evidence="29 30" key="1">
    <citation type="submission" date="2020-05" db="EMBL/GenBank/DDBJ databases">
        <title>Complete genome sequencing of Campylobacter and Arcobacter type strains.</title>
        <authorList>
            <person name="Miller W.G."/>
            <person name="Yee E."/>
        </authorList>
    </citation>
    <scope>NUCLEOTIDE SEQUENCE [LARGE SCALE GENOMIC DNA]</scope>
    <source>
        <strain evidence="29 30">LMG 26156</strain>
    </source>
</reference>
<dbReference type="GO" id="GO:0046653">
    <property type="term" value="P:tetrahydrofolate metabolic process"/>
    <property type="evidence" value="ECO:0007669"/>
    <property type="project" value="TreeGrafter"/>
</dbReference>
<comment type="pathway">
    <text evidence="4 20">Amino-acid biosynthesis; L-methionine biosynthesis via de novo pathway; L-methionine from L-homocysteine (MetH route): step 1/1.</text>
</comment>
<dbReference type="AlphaFoldDB" id="A0AAE7B706"/>
<protein>
    <recommendedName>
        <fullName evidence="7 19">Methionine synthase</fullName>
        <ecNumber evidence="6 19">2.1.1.13</ecNumber>
    </recommendedName>
    <alternativeName>
        <fullName evidence="20">5-methyltetrahydrofolate--homocysteine methyltransferase</fullName>
    </alternativeName>
</protein>
<dbReference type="Gene3D" id="3.20.20.20">
    <property type="entry name" value="Dihydropteroate synthase-like"/>
    <property type="match status" value="1"/>
</dbReference>
<evidence type="ECO:0000256" key="13">
    <source>
        <dbReference type="ARBA" id="ARBA00022723"/>
    </source>
</evidence>
<evidence type="ECO:0000259" key="24">
    <source>
        <dbReference type="PROSITE" id="PS50970"/>
    </source>
</evidence>
<evidence type="ECO:0000256" key="19">
    <source>
        <dbReference type="NCBIfam" id="TIGR02082"/>
    </source>
</evidence>
<evidence type="ECO:0000259" key="28">
    <source>
        <dbReference type="PROSITE" id="PS51337"/>
    </source>
</evidence>
<feature type="binding site" evidence="22">
    <location>
        <begin position="1155"/>
        <end position="1156"/>
    </location>
    <ligand>
        <name>S-adenosyl-L-methionine</name>
        <dbReference type="ChEBI" id="CHEBI:59789"/>
    </ligand>
</feature>
<dbReference type="InterPro" id="IPR003726">
    <property type="entry name" value="HCY_dom"/>
</dbReference>
<comment type="similarity">
    <text evidence="5">Belongs to the vitamin-B12 dependent methionine synthase family.</text>
</comment>
<feature type="binding site" evidence="22">
    <location>
        <position position="828"/>
    </location>
    <ligand>
        <name>methylcob(III)alamin</name>
        <dbReference type="ChEBI" id="CHEBI:28115"/>
    </ligand>
</feature>
<dbReference type="GO" id="GO:0005829">
    <property type="term" value="C:cytosol"/>
    <property type="evidence" value="ECO:0007669"/>
    <property type="project" value="TreeGrafter"/>
</dbReference>
<evidence type="ECO:0000256" key="7">
    <source>
        <dbReference type="ARBA" id="ARBA00013998"/>
    </source>
</evidence>
<dbReference type="SUPFAM" id="SSF47644">
    <property type="entry name" value="Methionine synthase domain"/>
    <property type="match status" value="1"/>
</dbReference>
<dbReference type="SUPFAM" id="SSF51717">
    <property type="entry name" value="Dihydropteroate synthetase-like"/>
    <property type="match status" value="1"/>
</dbReference>
<evidence type="ECO:0000259" key="27">
    <source>
        <dbReference type="PROSITE" id="PS51332"/>
    </source>
</evidence>
<keyword evidence="8 20" id="KW-0489">Methyltransferase</keyword>
<dbReference type="Gene3D" id="3.20.20.330">
    <property type="entry name" value="Homocysteine-binding-like domain"/>
    <property type="match status" value="1"/>
</dbReference>
<keyword evidence="16 20" id="KW-0486">Methionine biosynthesis</keyword>
<dbReference type="GO" id="GO:0008705">
    <property type="term" value="F:methionine synthase activity"/>
    <property type="evidence" value="ECO:0007669"/>
    <property type="project" value="UniProtKB-UniRule"/>
</dbReference>
<dbReference type="Proteomes" id="UP000503482">
    <property type="component" value="Chromosome"/>
</dbReference>
<evidence type="ECO:0000256" key="23">
    <source>
        <dbReference type="PROSITE-ProRule" id="PRU00333"/>
    </source>
</evidence>
<evidence type="ECO:0000259" key="25">
    <source>
        <dbReference type="PROSITE" id="PS50972"/>
    </source>
</evidence>
<dbReference type="KEGG" id="avp:AVENP_0201"/>
<dbReference type="SUPFAM" id="SSF82282">
    <property type="entry name" value="Homocysteine S-methyltransferase"/>
    <property type="match status" value="1"/>
</dbReference>
<dbReference type="PANTHER" id="PTHR45833:SF1">
    <property type="entry name" value="METHIONINE SYNTHASE"/>
    <property type="match status" value="1"/>
</dbReference>
<dbReference type="PANTHER" id="PTHR45833">
    <property type="entry name" value="METHIONINE SYNTHASE"/>
    <property type="match status" value="1"/>
</dbReference>
<feature type="domain" description="B12-binding N-terminal" evidence="28">
    <location>
        <begin position="621"/>
        <end position="714"/>
    </location>
</feature>
<evidence type="ECO:0000313" key="29">
    <source>
        <dbReference type="EMBL" id="QKF65781.1"/>
    </source>
</evidence>
<evidence type="ECO:0000256" key="12">
    <source>
        <dbReference type="ARBA" id="ARBA00022691"/>
    </source>
</evidence>
<dbReference type="InterPro" id="IPR003759">
    <property type="entry name" value="Cbl-bd_cap"/>
</dbReference>
<evidence type="ECO:0000256" key="5">
    <source>
        <dbReference type="ARBA" id="ARBA00010398"/>
    </source>
</evidence>
<accession>A0AAE7B706</accession>
<evidence type="ECO:0000256" key="15">
    <source>
        <dbReference type="ARBA" id="ARBA00022833"/>
    </source>
</evidence>
<dbReference type="GO" id="GO:0031419">
    <property type="term" value="F:cobalamin binding"/>
    <property type="evidence" value="ECO:0007669"/>
    <property type="project" value="UniProtKB-UniRule"/>
</dbReference>
<evidence type="ECO:0000256" key="3">
    <source>
        <dbReference type="ARBA" id="ARBA00001956"/>
    </source>
</evidence>
<evidence type="ECO:0000256" key="21">
    <source>
        <dbReference type="PIRSR" id="PIRSR000381-1"/>
    </source>
</evidence>
<feature type="binding site" evidence="21 23">
    <location>
        <position position="290"/>
    </location>
    <ligand>
        <name>Zn(2+)</name>
        <dbReference type="ChEBI" id="CHEBI:29105"/>
    </ligand>
</feature>
<dbReference type="PROSITE" id="PS50970">
    <property type="entry name" value="HCY"/>
    <property type="match status" value="1"/>
</dbReference>
<evidence type="ECO:0000256" key="22">
    <source>
        <dbReference type="PIRSR" id="PIRSR000381-2"/>
    </source>
</evidence>
<dbReference type="Pfam" id="PF00809">
    <property type="entry name" value="Pterin_bind"/>
    <property type="match status" value="1"/>
</dbReference>
<keyword evidence="14" id="KW-0677">Repeat</keyword>
<evidence type="ECO:0000256" key="1">
    <source>
        <dbReference type="ARBA" id="ARBA00001700"/>
    </source>
</evidence>
<keyword evidence="15 20" id="KW-0862">Zinc</keyword>
<dbReference type="PROSITE" id="PS50972">
    <property type="entry name" value="PTERIN_BINDING"/>
    <property type="match status" value="1"/>
</dbReference>
<dbReference type="Pfam" id="PF02310">
    <property type="entry name" value="B12-binding"/>
    <property type="match status" value="1"/>
</dbReference>
<dbReference type="InterPro" id="IPR004223">
    <property type="entry name" value="VitB12-dep_Met_synth_activ_dom"/>
</dbReference>
<evidence type="ECO:0000256" key="17">
    <source>
        <dbReference type="ARBA" id="ARBA00023285"/>
    </source>
</evidence>
<comment type="cofactor">
    <cofactor evidence="2 20 23">
        <name>Zn(2+)</name>
        <dbReference type="ChEBI" id="CHEBI:29105"/>
    </cofactor>
</comment>
<dbReference type="FunFam" id="3.20.20.330:FF:000001">
    <property type="entry name" value="Methionine synthase"/>
    <property type="match status" value="1"/>
</dbReference>
<dbReference type="GO" id="GO:0008270">
    <property type="term" value="F:zinc ion binding"/>
    <property type="evidence" value="ECO:0007669"/>
    <property type="project" value="UniProtKB-UniRule"/>
</dbReference>
<keyword evidence="30" id="KW-1185">Reference proteome</keyword>
<evidence type="ECO:0000259" key="26">
    <source>
        <dbReference type="PROSITE" id="PS50974"/>
    </source>
</evidence>
<evidence type="ECO:0000256" key="9">
    <source>
        <dbReference type="ARBA" id="ARBA00022605"/>
    </source>
</evidence>
<dbReference type="PROSITE" id="PS51337">
    <property type="entry name" value="B12_BINDING_NTER"/>
    <property type="match status" value="1"/>
</dbReference>
<dbReference type="InterPro" id="IPR000489">
    <property type="entry name" value="Pterin-binding_dom"/>
</dbReference>
<evidence type="ECO:0000256" key="6">
    <source>
        <dbReference type="ARBA" id="ARBA00012032"/>
    </source>
</evidence>
<feature type="domain" description="AdoMet activation" evidence="26">
    <location>
        <begin position="860"/>
        <end position="1158"/>
    </location>
</feature>
<keyword evidence="10 20" id="KW-0846">Cobalamin</keyword>
<dbReference type="GO" id="GO:0032259">
    <property type="term" value="P:methylation"/>
    <property type="evidence" value="ECO:0007669"/>
    <property type="project" value="UniProtKB-KW"/>
</dbReference>
<evidence type="ECO:0000256" key="10">
    <source>
        <dbReference type="ARBA" id="ARBA00022628"/>
    </source>
</evidence>
<dbReference type="SMART" id="SM01018">
    <property type="entry name" value="B12-binding_2"/>
    <property type="match status" value="1"/>
</dbReference>
<dbReference type="NCBIfam" id="TIGR02082">
    <property type="entry name" value="metH"/>
    <property type="match status" value="1"/>
</dbReference>
<feature type="domain" description="Hcy-binding" evidence="24">
    <location>
        <begin position="2"/>
        <end position="304"/>
    </location>
</feature>
<evidence type="ECO:0000256" key="14">
    <source>
        <dbReference type="ARBA" id="ARBA00022737"/>
    </source>
</evidence>
<dbReference type="PIRSF" id="PIRSF000381">
    <property type="entry name" value="MetH"/>
    <property type="match status" value="1"/>
</dbReference>
<dbReference type="SUPFAM" id="SSF56507">
    <property type="entry name" value="Methionine synthase activation domain-like"/>
    <property type="match status" value="1"/>
</dbReference>
<dbReference type="Pfam" id="PF02965">
    <property type="entry name" value="Met_synt_B12"/>
    <property type="match status" value="1"/>
</dbReference>
<name>A0AAE7B706_9BACT</name>
<feature type="binding site" evidence="22">
    <location>
        <position position="1101"/>
    </location>
    <ligand>
        <name>S-adenosyl-L-methionine</name>
        <dbReference type="ChEBI" id="CHEBI:59789"/>
    </ligand>
</feature>
<dbReference type="GO" id="GO:0050667">
    <property type="term" value="P:homocysteine metabolic process"/>
    <property type="evidence" value="ECO:0007669"/>
    <property type="project" value="TreeGrafter"/>
</dbReference>
<feature type="binding site" description="axial binding residue" evidence="21">
    <location>
        <position position="727"/>
    </location>
    <ligand>
        <name>methylcob(III)alamin</name>
        <dbReference type="ChEBI" id="CHEBI:28115"/>
    </ligand>
    <ligandPart>
        <name>Co</name>
        <dbReference type="ChEBI" id="CHEBI:27638"/>
    </ligandPart>
</feature>
<evidence type="ECO:0000256" key="16">
    <source>
        <dbReference type="ARBA" id="ARBA00023167"/>
    </source>
</evidence>
<feature type="binding site" evidence="22">
    <location>
        <begin position="724"/>
        <end position="728"/>
    </location>
    <ligand>
        <name>methylcob(III)alamin</name>
        <dbReference type="ChEBI" id="CHEBI:28115"/>
    </ligand>
</feature>
<evidence type="ECO:0000256" key="4">
    <source>
        <dbReference type="ARBA" id="ARBA00005178"/>
    </source>
</evidence>
<comment type="cofactor">
    <cofactor evidence="3 20 21">
        <name>methylcob(III)alamin</name>
        <dbReference type="ChEBI" id="CHEBI:28115"/>
    </cofactor>
</comment>
<dbReference type="SUPFAM" id="SSF52242">
    <property type="entry name" value="Cobalamin (vitamin B12)-binding domain"/>
    <property type="match status" value="1"/>
</dbReference>
<comment type="function">
    <text evidence="18 20">Catalyzes the transfer of a methyl group from methyl-cobalamin to homocysteine, yielding enzyme-bound cob(I)alamin and methionine. Subsequently, remethylates the cofactor using methyltetrahydrofolate.</text>
</comment>
<proteinExistence type="inferred from homology"/>
<keyword evidence="12 20" id="KW-0949">S-adenosyl-L-methionine</keyword>
<dbReference type="EC" id="2.1.1.13" evidence="6 19"/>
<dbReference type="PROSITE" id="PS50974">
    <property type="entry name" value="ADOMET_ACTIVATION"/>
    <property type="match status" value="1"/>
</dbReference>
<dbReference type="PROSITE" id="PS51332">
    <property type="entry name" value="B12_BINDING"/>
    <property type="match status" value="1"/>
</dbReference>
<dbReference type="Gene3D" id="3.10.196.10">
    <property type="entry name" value="Vitamin B12-dependent methionine synthase, activation domain"/>
    <property type="match status" value="1"/>
</dbReference>
<keyword evidence="11 20" id="KW-0808">Transferase</keyword>
<comment type="domain">
    <text evidence="20">Modular enzyme with four functionally distinct domains. The isolated Hcy-binding domain catalyzes methyl transfer from free methylcobalamin to homocysteine. The Hcy-binding domain in association with the pterin-binding domain catalyzes the methylation of cob(I)alamin by methyltetrahydrofolate and the methylation of homocysteine. The B12-binding domain binds the cofactor. The AdoMet activation domain binds S-adenosyl-L-methionine. Under aerobic conditions cob(I)alamin can be converted to inactive cob(II)alamin. Reductive methylation by S-adenosyl-L-methionine and flavodoxin regenerates methylcobalamin.</text>
</comment>
<dbReference type="Gene3D" id="1.10.1240.10">
    <property type="entry name" value="Methionine synthase domain"/>
    <property type="match status" value="1"/>
</dbReference>
<evidence type="ECO:0000256" key="20">
    <source>
        <dbReference type="PIRNR" id="PIRNR000381"/>
    </source>
</evidence>
<feature type="binding site" evidence="22">
    <location>
        <position position="772"/>
    </location>
    <ligand>
        <name>methylcob(III)alamin</name>
        <dbReference type="ChEBI" id="CHEBI:28115"/>
    </ligand>
</feature>
<sequence length="1158" mass="129191">MLETIKNLIKQKVLIIDGAMGTQLQLADIKQEEWLFEEQDLEGCNELLNLTAPHVLETIHDDYAKSGADLICTNTFGSMPWVLDEYKIGHMSYELSRLGAQLVKKSCEKYSTPEKPRFVVASIGPGTKLPSLGHIKYDEMYEGYKIMANGLVDGGCDIFLLETCQDPLQIKAALHALNDAAPHIPIMVSVTIELSGTMLIGTDAMTIAAILSPFNILSLGFNCGTGPKQVHKHVKTLSEVCRFPISVHANAGLPQNRGGKTYYPMQPDEFTSLQMEFLKINGVSFLGGCCGTTPEHIETLSKATQGIIPLKSCGFLKASLASLFGTVPLKQEPAPLLIGERSNATGSKAFRELLKANDYEGTLSVGQQQVRAGAHVIDVSVGFAGRDERKDMDEVTALYSQKVALPLMPDSTQIYALEAALKQIGGRAIINSVNLEDGEEKFDAVCKLAKKFGAALVCLVIDEVGMAKTKEDKIRIGERIFDLCVNRHGFDPADLVFDMLTFTIGSGDDEYRTAGMETMEAIREFQILHPEVGTTLGLSNISFGLDIKARIYLNSIYLDHCVRAGLTSAIVNVKHILPLNKISDEDRAACDNLIFNNHENGDPLFAFIEHFSNVEAQEEQTDEEYQNMPPLEKVQKLLLDGDKDRLLPLVEELRHTIKPETIVNEWLIDGMKIIGELFGSGQMQLPFVLQSAETMKATVDALNPYLPKEEKDSETTLILGTVRGDVHDVGKNLVDIILSNNGFKVVNVGIKAGLDTFIDKLQEHNAHAIGMSGLLVKSTAVMKENLEELQRLGIKVPVLLGGAALTKNFIDEYCRPFYDGPIFYCRDAFDGVVSMQRIEKGDENNTALAADLIKIVDTSNRVEEEAVVIPPYEEIPLPEKGTFTFPPIWDRVAKTGAKLDKELIFKWINHRVLFRQRWGYKRGKQDSTAFLKYEEEVVEPTYQALKAELLDKNIFEPIAIYAYYPCISHDNKLYIFDKKYLFNTLEESKNVPPLSEAIKVLEFPRQKRKPFRCIPDFFANDRLDVVAFTLASAGLKISDYERSLYDKGEFTKYYQVHGLGVELAEALAEVLHKQIRLDLDIVPKEGHTLNDVQMKQYVGCRYSPGYAACPDLAMNRDIFDLLNPEEFGIELSETFQMHPEQTTCAIVVTHKEANYYNI</sequence>
<dbReference type="RefSeq" id="WP_128358350.1">
    <property type="nucleotide sequence ID" value="NZ_CP053840.1"/>
</dbReference>
<comment type="catalytic activity">
    <reaction evidence="1 20">
        <text>(6S)-5-methyl-5,6,7,8-tetrahydrofolate + L-homocysteine = (6S)-5,6,7,8-tetrahydrofolate + L-methionine</text>
        <dbReference type="Rhea" id="RHEA:11172"/>
        <dbReference type="ChEBI" id="CHEBI:18608"/>
        <dbReference type="ChEBI" id="CHEBI:57453"/>
        <dbReference type="ChEBI" id="CHEBI:57844"/>
        <dbReference type="ChEBI" id="CHEBI:58199"/>
        <dbReference type="EC" id="2.1.1.13"/>
    </reaction>
</comment>
<evidence type="ECO:0000256" key="18">
    <source>
        <dbReference type="ARBA" id="ARBA00025552"/>
    </source>
</evidence>
<feature type="domain" description="B12-binding" evidence="27">
    <location>
        <begin position="714"/>
        <end position="849"/>
    </location>
</feature>
<keyword evidence="13 20" id="KW-0479">Metal-binding</keyword>
<dbReference type="InterPro" id="IPR036724">
    <property type="entry name" value="Cobalamin-bd_sf"/>
</dbReference>
<dbReference type="Gene3D" id="3.40.50.280">
    <property type="entry name" value="Cobalamin-binding domain"/>
    <property type="match status" value="1"/>
</dbReference>
<dbReference type="Pfam" id="PF02574">
    <property type="entry name" value="S-methyl_trans"/>
    <property type="match status" value="1"/>
</dbReference>